<dbReference type="AlphaFoldDB" id="A0A4Q5LPS0"/>
<organism evidence="2 3">
    <name type="scientific">Mucilaginibacter terrigena</name>
    <dbReference type="NCBI Taxonomy" id="2492395"/>
    <lineage>
        <taxon>Bacteria</taxon>
        <taxon>Pseudomonadati</taxon>
        <taxon>Bacteroidota</taxon>
        <taxon>Sphingobacteriia</taxon>
        <taxon>Sphingobacteriales</taxon>
        <taxon>Sphingobacteriaceae</taxon>
        <taxon>Mucilaginibacter</taxon>
    </lineage>
</organism>
<dbReference type="PANTHER" id="PTHR37305">
    <property type="entry name" value="INTEGRAL MEMBRANE PROTEIN-RELATED"/>
    <property type="match status" value="1"/>
</dbReference>
<dbReference type="Pfam" id="PF12730">
    <property type="entry name" value="ABC2_membrane_4"/>
    <property type="match status" value="1"/>
</dbReference>
<accession>A0A4Q5LPS0</accession>
<evidence type="ECO:0000313" key="3">
    <source>
        <dbReference type="Proteomes" id="UP000293331"/>
    </source>
</evidence>
<keyword evidence="1" id="KW-1133">Transmembrane helix</keyword>
<feature type="transmembrane region" description="Helical" evidence="1">
    <location>
        <begin position="227"/>
        <end position="248"/>
    </location>
</feature>
<feature type="transmembrane region" description="Helical" evidence="1">
    <location>
        <begin position="20"/>
        <end position="41"/>
    </location>
</feature>
<gene>
    <name evidence="2" type="ORF">EWM62_05570</name>
</gene>
<dbReference type="CDD" id="cd21809">
    <property type="entry name" value="ABC-2_lan_permease-like"/>
    <property type="match status" value="1"/>
</dbReference>
<evidence type="ECO:0008006" key="4">
    <source>
        <dbReference type="Google" id="ProtNLM"/>
    </source>
</evidence>
<protein>
    <recommendedName>
        <fullName evidence="4">ABC transporter permease</fullName>
    </recommendedName>
</protein>
<dbReference type="OrthoDB" id="5946463at2"/>
<name>A0A4Q5LPS0_9SPHI</name>
<keyword evidence="3" id="KW-1185">Reference proteome</keyword>
<feature type="transmembrane region" description="Helical" evidence="1">
    <location>
        <begin position="179"/>
        <end position="197"/>
    </location>
</feature>
<proteinExistence type="predicted"/>
<dbReference type="RefSeq" id="WP_129875670.1">
    <property type="nucleotide sequence ID" value="NZ_SEWG01000002.1"/>
</dbReference>
<feature type="transmembrane region" description="Helical" evidence="1">
    <location>
        <begin position="61"/>
        <end position="82"/>
    </location>
</feature>
<comment type="caution">
    <text evidence="2">The sequence shown here is derived from an EMBL/GenBank/DDBJ whole genome shotgun (WGS) entry which is preliminary data.</text>
</comment>
<feature type="transmembrane region" description="Helical" evidence="1">
    <location>
        <begin position="103"/>
        <end position="135"/>
    </location>
</feature>
<evidence type="ECO:0000256" key="1">
    <source>
        <dbReference type="SAM" id="Phobius"/>
    </source>
</evidence>
<reference evidence="2 3" key="1">
    <citation type="submission" date="2019-02" db="EMBL/GenBank/DDBJ databases">
        <title>Bacterial novel species Mucilaginibacter sp. 17JY9-4 isolated from soil.</title>
        <authorList>
            <person name="Jung H.-Y."/>
        </authorList>
    </citation>
    <scope>NUCLEOTIDE SEQUENCE [LARGE SCALE GENOMIC DNA]</scope>
    <source>
        <strain evidence="2 3">17JY9-4</strain>
    </source>
</reference>
<keyword evidence="1" id="KW-0812">Transmembrane</keyword>
<feature type="transmembrane region" description="Helical" evidence="1">
    <location>
        <begin position="155"/>
        <end position="172"/>
    </location>
</feature>
<dbReference type="PANTHER" id="PTHR37305:SF1">
    <property type="entry name" value="MEMBRANE PROTEIN"/>
    <property type="match status" value="1"/>
</dbReference>
<evidence type="ECO:0000313" key="2">
    <source>
        <dbReference type="EMBL" id="RYU91411.1"/>
    </source>
</evidence>
<dbReference type="EMBL" id="SEWG01000002">
    <property type="protein sequence ID" value="RYU91411.1"/>
    <property type="molecule type" value="Genomic_DNA"/>
</dbReference>
<dbReference type="Proteomes" id="UP000293331">
    <property type="component" value="Unassembled WGS sequence"/>
</dbReference>
<keyword evidence="1" id="KW-0472">Membrane</keyword>
<sequence length="253" mass="28482">MTLYTSFRSEILKTKKSSVWLLTVLGAAIAPVGLLISFNSADGIQKLQGQPWAKYFADGRMYSSGIFLPFFIILLCTICAQIEYRNNAWKQVMSSPQSFGTIFFSKFLVIQFFILCFIILHNALILVSGAVLYIIEPKTGFLNHAPDWGYLLPQIVKSYLLVLAMSTIQFGIGIRFKNFILPIGVGFVFWVVTMIMAEHYAGGMEYFPYAYSFVGSMADFEKFVPQALWGSVAYAVIFLGLFFALFTLDKEKG</sequence>